<dbReference type="PANTHER" id="PTHR34075">
    <property type="entry name" value="BLR3430 PROTEIN"/>
    <property type="match status" value="1"/>
</dbReference>
<dbReference type="Proteomes" id="UP000468735">
    <property type="component" value="Unassembled WGS sequence"/>
</dbReference>
<accession>A0A6H9YNS2</accession>
<name>A0A6H9YNS2_9ACTN</name>
<dbReference type="OrthoDB" id="7470921at2"/>
<dbReference type="InterPro" id="IPR012340">
    <property type="entry name" value="NA-bd_OB-fold"/>
</dbReference>
<dbReference type="AlphaFoldDB" id="A0A6H9YNS2"/>
<dbReference type="Pfam" id="PF12172">
    <property type="entry name" value="zf-ChsH2"/>
    <property type="match status" value="1"/>
</dbReference>
<evidence type="ECO:0000313" key="4">
    <source>
        <dbReference type="Proteomes" id="UP000468735"/>
    </source>
</evidence>
<comment type="caution">
    <text evidence="3">The sequence shown here is derived from an EMBL/GenBank/DDBJ whole genome shotgun (WGS) entry which is preliminary data.</text>
</comment>
<dbReference type="Pfam" id="PF01796">
    <property type="entry name" value="OB_ChsH2_C"/>
    <property type="match status" value="1"/>
</dbReference>
<dbReference type="InterPro" id="IPR022002">
    <property type="entry name" value="ChsH2_Znr"/>
</dbReference>
<dbReference type="RefSeq" id="WP_151568293.1">
    <property type="nucleotide sequence ID" value="NZ_WBMT01000025.1"/>
</dbReference>
<evidence type="ECO:0000259" key="2">
    <source>
        <dbReference type="Pfam" id="PF12172"/>
    </source>
</evidence>
<dbReference type="InterPro" id="IPR002878">
    <property type="entry name" value="ChsH2_C"/>
</dbReference>
<keyword evidence="4" id="KW-1185">Reference proteome</keyword>
<organism evidence="3 4">
    <name type="scientific">Actinomadura rudentiformis</name>
    <dbReference type="NCBI Taxonomy" id="359158"/>
    <lineage>
        <taxon>Bacteria</taxon>
        <taxon>Bacillati</taxon>
        <taxon>Actinomycetota</taxon>
        <taxon>Actinomycetes</taxon>
        <taxon>Streptosporangiales</taxon>
        <taxon>Thermomonosporaceae</taxon>
        <taxon>Actinomadura</taxon>
    </lineage>
</organism>
<protein>
    <submittedName>
        <fullName evidence="3">Zn-ribbon domain-containing OB-fold protein</fullName>
    </submittedName>
</protein>
<dbReference type="Gene3D" id="6.10.30.10">
    <property type="match status" value="1"/>
</dbReference>
<dbReference type="PANTHER" id="PTHR34075:SF5">
    <property type="entry name" value="BLR3430 PROTEIN"/>
    <property type="match status" value="1"/>
</dbReference>
<dbReference type="SUPFAM" id="SSF50249">
    <property type="entry name" value="Nucleic acid-binding proteins"/>
    <property type="match status" value="1"/>
</dbReference>
<sequence length="152" mass="16694">MNDPTTGAQVRRSSVPPLIVTQDNAFWFEGVRQGKLLIQRCGDCGALRQPPGPVCPDCRSFHWDTIESSRRGTLHSYTVVHRPQDSAFTYPLAVGLLDLDEGTRIVADIGGTDPAELTIGMAMEVVFTEHAHGEVLPRLRPVSPTFQEGRTP</sequence>
<reference evidence="3 4" key="1">
    <citation type="submission" date="2019-09" db="EMBL/GenBank/DDBJ databases">
        <title>Actinomadura physcomitrii sp. nov., a novel actinomycete isolated from moss [Physcomitrium sphaericum (Ludw) Fuernr].</title>
        <authorList>
            <person name="Zhuang X."/>
            <person name="Liu C."/>
        </authorList>
    </citation>
    <scope>NUCLEOTIDE SEQUENCE [LARGE SCALE GENOMIC DNA]</scope>
    <source>
        <strain evidence="3 4">HMC1</strain>
    </source>
</reference>
<evidence type="ECO:0000259" key="1">
    <source>
        <dbReference type="Pfam" id="PF01796"/>
    </source>
</evidence>
<proteinExistence type="predicted"/>
<feature type="domain" description="ChsH2 C-terminal OB-fold" evidence="1">
    <location>
        <begin position="67"/>
        <end position="127"/>
    </location>
</feature>
<gene>
    <name evidence="3" type="ORF">F8566_41140</name>
</gene>
<dbReference type="InterPro" id="IPR052513">
    <property type="entry name" value="Thioester_dehydratase-like"/>
</dbReference>
<feature type="domain" description="ChsH2 rubredoxin-like zinc ribbon" evidence="2">
    <location>
        <begin position="28"/>
        <end position="61"/>
    </location>
</feature>
<evidence type="ECO:0000313" key="3">
    <source>
        <dbReference type="EMBL" id="KAB2341550.1"/>
    </source>
</evidence>
<dbReference type="EMBL" id="WBMT01000025">
    <property type="protein sequence ID" value="KAB2341550.1"/>
    <property type="molecule type" value="Genomic_DNA"/>
</dbReference>